<evidence type="ECO:0000313" key="2">
    <source>
        <dbReference type="Proteomes" id="UP000297407"/>
    </source>
</evidence>
<reference evidence="1 2" key="1">
    <citation type="submission" date="2019-04" db="EMBL/GenBank/DDBJ databases">
        <title>Flavobacterium sp. strain DS2-A Genome sequencing and assembly.</title>
        <authorList>
            <person name="Kim I."/>
        </authorList>
    </citation>
    <scope>NUCLEOTIDE SEQUENCE [LARGE SCALE GENOMIC DNA]</scope>
    <source>
        <strain evidence="1 2">DS2-A</strain>
    </source>
</reference>
<gene>
    <name evidence="1" type="ORF">E4635_07635</name>
</gene>
<accession>A0A4Z0L8D6</accession>
<keyword evidence="1" id="KW-0489">Methyltransferase</keyword>
<name>A0A4Z0L8D6_9FLAO</name>
<dbReference type="InterPro" id="IPR008593">
    <property type="entry name" value="Dam_MeTrfase"/>
</dbReference>
<keyword evidence="1" id="KW-0808">Transferase</keyword>
<evidence type="ECO:0000313" key="1">
    <source>
        <dbReference type="EMBL" id="TGD57875.1"/>
    </source>
</evidence>
<dbReference type="OrthoDB" id="189843at2"/>
<dbReference type="GO" id="GO:0009307">
    <property type="term" value="P:DNA restriction-modification system"/>
    <property type="evidence" value="ECO:0007669"/>
    <property type="project" value="InterPro"/>
</dbReference>
<dbReference type="Proteomes" id="UP000297407">
    <property type="component" value="Unassembled WGS sequence"/>
</dbReference>
<sequence length="194" mass="21846">MSAGRNVNTQSQSWGTPIKYVRAVKEFFGGSISLDPCSNPYSIVKAEVEFSLPETDGLKQTWDFPTIYVNPPYGSDKERKTTIKNWLAKCALANEKYNSEVLALVPVATNTGHWKQSVFGNAKAVCFLYDTRLRFLENGLDVGSGAPMACSIIYWGNNYQRFFEVFIEFGAVIDLSHLQNEEIGIDRKNLRLEL</sequence>
<proteinExistence type="predicted"/>
<dbReference type="GO" id="GO:0003677">
    <property type="term" value="F:DNA binding"/>
    <property type="evidence" value="ECO:0007669"/>
    <property type="project" value="InterPro"/>
</dbReference>
<dbReference type="AlphaFoldDB" id="A0A4Z0L8D6"/>
<comment type="caution">
    <text evidence="1">The sequence shown here is derived from an EMBL/GenBank/DDBJ whole genome shotgun (WGS) entry which is preliminary data.</text>
</comment>
<dbReference type="RefSeq" id="WP_135526047.1">
    <property type="nucleotide sequence ID" value="NZ_SRLH01000004.1"/>
</dbReference>
<keyword evidence="2" id="KW-1185">Reference proteome</keyword>
<protein>
    <submittedName>
        <fullName evidence="1">N-6 DNA methylase</fullName>
    </submittedName>
</protein>
<organism evidence="1 2">
    <name type="scientific">Flavobacterium humi</name>
    <dbReference type="NCBI Taxonomy" id="2562683"/>
    <lineage>
        <taxon>Bacteria</taxon>
        <taxon>Pseudomonadati</taxon>
        <taxon>Bacteroidota</taxon>
        <taxon>Flavobacteriia</taxon>
        <taxon>Flavobacteriales</taxon>
        <taxon>Flavobacteriaceae</taxon>
        <taxon>Flavobacterium</taxon>
    </lineage>
</organism>
<dbReference type="Pfam" id="PF05869">
    <property type="entry name" value="Dam"/>
    <property type="match status" value="1"/>
</dbReference>
<dbReference type="GO" id="GO:0009007">
    <property type="term" value="F:site-specific DNA-methyltransferase (adenine-specific) activity"/>
    <property type="evidence" value="ECO:0007669"/>
    <property type="project" value="InterPro"/>
</dbReference>
<dbReference type="EMBL" id="SRLH01000004">
    <property type="protein sequence ID" value="TGD57875.1"/>
    <property type="molecule type" value="Genomic_DNA"/>
</dbReference>
<dbReference type="GO" id="GO:0032259">
    <property type="term" value="P:methylation"/>
    <property type="evidence" value="ECO:0007669"/>
    <property type="project" value="UniProtKB-KW"/>
</dbReference>